<evidence type="ECO:0000313" key="3">
    <source>
        <dbReference type="Proteomes" id="UP000030671"/>
    </source>
</evidence>
<feature type="region of interest" description="Disordered" evidence="1">
    <location>
        <begin position="1"/>
        <end position="64"/>
    </location>
</feature>
<proteinExistence type="predicted"/>
<feature type="compositionally biased region" description="Low complexity" evidence="1">
    <location>
        <begin position="261"/>
        <end position="274"/>
    </location>
</feature>
<dbReference type="EMBL" id="KI925454">
    <property type="protein sequence ID" value="ETW86861.1"/>
    <property type="molecule type" value="Genomic_DNA"/>
</dbReference>
<feature type="region of interest" description="Disordered" evidence="1">
    <location>
        <begin position="413"/>
        <end position="453"/>
    </location>
</feature>
<reference evidence="2 3" key="1">
    <citation type="journal article" date="2012" name="New Phytol.">
        <title>Insight into trade-off between wood decay and parasitism from the genome of a fungal forest pathogen.</title>
        <authorList>
            <person name="Olson A."/>
            <person name="Aerts A."/>
            <person name="Asiegbu F."/>
            <person name="Belbahri L."/>
            <person name="Bouzid O."/>
            <person name="Broberg A."/>
            <person name="Canback B."/>
            <person name="Coutinho P.M."/>
            <person name="Cullen D."/>
            <person name="Dalman K."/>
            <person name="Deflorio G."/>
            <person name="van Diepen L.T."/>
            <person name="Dunand C."/>
            <person name="Duplessis S."/>
            <person name="Durling M."/>
            <person name="Gonthier P."/>
            <person name="Grimwood J."/>
            <person name="Fossdal C.G."/>
            <person name="Hansson D."/>
            <person name="Henrissat B."/>
            <person name="Hietala A."/>
            <person name="Himmelstrand K."/>
            <person name="Hoffmeister D."/>
            <person name="Hogberg N."/>
            <person name="James T.Y."/>
            <person name="Karlsson M."/>
            <person name="Kohler A."/>
            <person name="Kues U."/>
            <person name="Lee Y.H."/>
            <person name="Lin Y.C."/>
            <person name="Lind M."/>
            <person name="Lindquist E."/>
            <person name="Lombard V."/>
            <person name="Lucas S."/>
            <person name="Lunden K."/>
            <person name="Morin E."/>
            <person name="Murat C."/>
            <person name="Park J."/>
            <person name="Raffaello T."/>
            <person name="Rouze P."/>
            <person name="Salamov A."/>
            <person name="Schmutz J."/>
            <person name="Solheim H."/>
            <person name="Stahlberg J."/>
            <person name="Velez H."/>
            <person name="de Vries R.P."/>
            <person name="Wiebenga A."/>
            <person name="Woodward S."/>
            <person name="Yakovlev I."/>
            <person name="Garbelotto M."/>
            <person name="Martin F."/>
            <person name="Grigoriev I.V."/>
            <person name="Stenlid J."/>
        </authorList>
    </citation>
    <scope>NUCLEOTIDE SEQUENCE [LARGE SCALE GENOMIC DNA]</scope>
    <source>
        <strain evidence="2 3">TC 32-1</strain>
    </source>
</reference>
<evidence type="ECO:0000256" key="1">
    <source>
        <dbReference type="SAM" id="MobiDB-lite"/>
    </source>
</evidence>
<dbReference type="Proteomes" id="UP000030671">
    <property type="component" value="Unassembled WGS sequence"/>
</dbReference>
<dbReference type="RefSeq" id="XP_009540837.1">
    <property type="nucleotide sequence ID" value="XM_009542542.1"/>
</dbReference>
<dbReference type="SUPFAM" id="SSF53335">
    <property type="entry name" value="S-adenosyl-L-methionine-dependent methyltransferases"/>
    <property type="match status" value="1"/>
</dbReference>
<feature type="region of interest" description="Disordered" evidence="1">
    <location>
        <begin position="261"/>
        <end position="301"/>
    </location>
</feature>
<dbReference type="Gene3D" id="3.40.50.150">
    <property type="entry name" value="Vaccinia Virus protein VP39"/>
    <property type="match status" value="1"/>
</dbReference>
<dbReference type="InParanoid" id="W4KPA1"/>
<keyword evidence="3" id="KW-1185">Reference proteome</keyword>
<dbReference type="OrthoDB" id="2013972at2759"/>
<evidence type="ECO:0008006" key="4">
    <source>
        <dbReference type="Google" id="ProtNLM"/>
    </source>
</evidence>
<gene>
    <name evidence="2" type="ORF">HETIRDRAFT_442961</name>
</gene>
<dbReference type="PANTHER" id="PTHR43591:SF24">
    <property type="entry name" value="2-METHOXY-6-POLYPRENYL-1,4-BENZOQUINOL METHYLASE, MITOCHONDRIAL"/>
    <property type="match status" value="1"/>
</dbReference>
<organism evidence="2 3">
    <name type="scientific">Heterobasidion irregulare (strain TC 32-1)</name>
    <dbReference type="NCBI Taxonomy" id="747525"/>
    <lineage>
        <taxon>Eukaryota</taxon>
        <taxon>Fungi</taxon>
        <taxon>Dikarya</taxon>
        <taxon>Basidiomycota</taxon>
        <taxon>Agaricomycotina</taxon>
        <taxon>Agaricomycetes</taxon>
        <taxon>Russulales</taxon>
        <taxon>Bondarzewiaceae</taxon>
        <taxon>Heterobasidion</taxon>
        <taxon>Heterobasidion annosum species complex</taxon>
    </lineage>
</organism>
<dbReference type="CDD" id="cd02440">
    <property type="entry name" value="AdoMet_MTases"/>
    <property type="match status" value="1"/>
</dbReference>
<protein>
    <recommendedName>
        <fullName evidence="4">Methyltransferase domain-containing protein</fullName>
    </recommendedName>
</protein>
<feature type="compositionally biased region" description="Low complexity" evidence="1">
    <location>
        <begin position="46"/>
        <end position="58"/>
    </location>
</feature>
<dbReference type="GO" id="GO:0008168">
    <property type="term" value="F:methyltransferase activity"/>
    <property type="evidence" value="ECO:0007669"/>
    <property type="project" value="TreeGrafter"/>
</dbReference>
<dbReference type="HOGENOM" id="CLU_007710_0_0_1"/>
<accession>W4KPA1</accession>
<sequence length="629" mass="71189">MPLPETEEGEETPRISDAPGWLDRPARQATTGSIFKRAMRRKKASPVRPSSLDSSISDDPSHTASTCTAFFKHSPHSSLSSFIPASDVDFEAEDAKALGHERDYFVQKNGEKFHPYKLEEAPYMQAYTHMSFDNDRKAYSLLRQLMPKGPSFHEFGNKHPTRVLDLGCGEGHWVVDAASEWRGARVTGLDLVDVCSKEWDELENVQHPLPFESATFDFVRLANATLSIPLAHWPFVMTEISRVLAPDGTLEVIDDQLYFPSIQPSSPSTSTFPTNTPPEPMFHLDVDDSEPEPELESDFDDLFASRRPVRRKSRKDSHADDELSPYDAWAKEMQNCRGVENIFSRMLTEKYGIHPRPSEFLPTLLSSVFGKPHVTKVPPLHVCLPSREFLARDSSSPGRKRADSDGRNAWHITIEWDKKDKGKEKEKESSPKKKGQADHFNDSSFRTTELPPSLSKKAAARLGMMHLSPSGATYQPPGIVVFPSTFIPMDPAEIEMHTCRHMHTLMSCHVAIEQFVSEVSDDDGKPLIDPRDMQDALWDYAIFRRRRFNWPSEIPDLRFQVDEHPHPDATAVEILAHKNLWRTQKHERVASMSSTHSRPAEVNPSCDADGLTFVRSIRIFDATKSPAFF</sequence>
<dbReference type="Pfam" id="PF13489">
    <property type="entry name" value="Methyltransf_23"/>
    <property type="match status" value="1"/>
</dbReference>
<dbReference type="KEGG" id="hir:HETIRDRAFT_442961"/>
<dbReference type="PANTHER" id="PTHR43591">
    <property type="entry name" value="METHYLTRANSFERASE"/>
    <property type="match status" value="1"/>
</dbReference>
<dbReference type="GeneID" id="20675500"/>
<evidence type="ECO:0000313" key="2">
    <source>
        <dbReference type="EMBL" id="ETW86861.1"/>
    </source>
</evidence>
<name>W4KPA1_HETIT</name>
<dbReference type="InterPro" id="IPR029063">
    <property type="entry name" value="SAM-dependent_MTases_sf"/>
</dbReference>
<dbReference type="eggNOG" id="ENOG502SPR3">
    <property type="taxonomic scope" value="Eukaryota"/>
</dbReference>
<dbReference type="AlphaFoldDB" id="W4KPA1"/>
<feature type="compositionally biased region" description="Acidic residues" evidence="1">
    <location>
        <begin position="1"/>
        <end position="10"/>
    </location>
</feature>
<feature type="compositionally biased region" description="Acidic residues" evidence="1">
    <location>
        <begin position="287"/>
        <end position="301"/>
    </location>
</feature>
<feature type="compositionally biased region" description="Basic and acidic residues" evidence="1">
    <location>
        <begin position="413"/>
        <end position="441"/>
    </location>
</feature>